<dbReference type="Proteomes" id="UP000707451">
    <property type="component" value="Unassembled WGS sequence"/>
</dbReference>
<dbReference type="SUPFAM" id="SSF52047">
    <property type="entry name" value="RNI-like"/>
    <property type="match status" value="1"/>
</dbReference>
<dbReference type="OrthoDB" id="2354556at2759"/>
<reference evidence="2" key="1">
    <citation type="submission" date="2021-06" db="EMBL/GenBank/DDBJ databases">
        <title>Genome Sequence of Mortierella hyaline Strain SCG-10, a Cold-Adapted, Nitrate-Reducing Fungus Isolated from Soil in Minnesota, USA.</title>
        <authorList>
            <person name="Aldossari N."/>
        </authorList>
    </citation>
    <scope>NUCLEOTIDE SEQUENCE</scope>
    <source>
        <strain evidence="2">SCG-10</strain>
    </source>
</reference>
<dbReference type="EMBL" id="JAHRHY010000017">
    <property type="protein sequence ID" value="KAG9063126.1"/>
    <property type="molecule type" value="Genomic_DNA"/>
</dbReference>
<evidence type="ECO:0000256" key="1">
    <source>
        <dbReference type="SAM" id="MobiDB-lite"/>
    </source>
</evidence>
<evidence type="ECO:0000313" key="3">
    <source>
        <dbReference type="Proteomes" id="UP000707451"/>
    </source>
</evidence>
<accession>A0A9P7XL84</accession>
<protein>
    <recommendedName>
        <fullName evidence="4">F-box domain-containing protein</fullName>
    </recommendedName>
</protein>
<dbReference type="InterPro" id="IPR032675">
    <property type="entry name" value="LRR_dom_sf"/>
</dbReference>
<gene>
    <name evidence="2" type="ORF">KI688_004726</name>
</gene>
<keyword evidence="3" id="KW-1185">Reference proteome</keyword>
<organism evidence="2 3">
    <name type="scientific">Linnemannia hyalina</name>
    <dbReference type="NCBI Taxonomy" id="64524"/>
    <lineage>
        <taxon>Eukaryota</taxon>
        <taxon>Fungi</taxon>
        <taxon>Fungi incertae sedis</taxon>
        <taxon>Mucoromycota</taxon>
        <taxon>Mortierellomycotina</taxon>
        <taxon>Mortierellomycetes</taxon>
        <taxon>Mortierellales</taxon>
        <taxon>Mortierellaceae</taxon>
        <taxon>Linnemannia</taxon>
    </lineage>
</organism>
<sequence length="574" mass="65773">MESNAWDLPEIRALIVPYLSPASLHACVLVSKVWHDFFIRLLWATFHFGPPRKTSTTSSSDEPQLPERATIEKHAHLIQNLVVFDLTPTFRLDLFRGTPLTSLKELHLSPSISSNTTNTSHLDWIFRQNPGLQVVEYNGTRSKSQWSQRNTLEQQQQEQQEQEKEKEEVLVLLDSCREIVDLTMRYVEFKEEYWEGFRRLCATKLKRLVFYRGRGLEDAKWDGIPMPHLQELEILSADGFVMVPNPRMIFQCPNLRTLRWSDNRGQDPDPYSFHQILASCPRLDALDVQGMALPDDDIATFLTRMTHPAREIILPTTKFPFEEGPRFIGFGLKAFEALARQHLTEQLVVLDIGPTSGFVTSGMVLKVLHSCTRLREIGACRVSGRDICEQAQVEGRWACHGLEVFNVRVVFELPDEQLVQTQEGVFRQLSGLTRLRVLNVGTRTTTTIQQQMDSLFSTVPNAEAEAESSLQFKLEYGLAQLAGLKRLEILSVVGGVPQKLAREDVEWMRRWWRGLKIVKGQLYPEKKVNVAIWNVLTIRARWREGQEEEAKDEERFLGLLDELGFRSTAAAAMT</sequence>
<feature type="region of interest" description="Disordered" evidence="1">
    <location>
        <begin position="145"/>
        <end position="164"/>
    </location>
</feature>
<evidence type="ECO:0008006" key="4">
    <source>
        <dbReference type="Google" id="ProtNLM"/>
    </source>
</evidence>
<evidence type="ECO:0000313" key="2">
    <source>
        <dbReference type="EMBL" id="KAG9063126.1"/>
    </source>
</evidence>
<comment type="caution">
    <text evidence="2">The sequence shown here is derived from an EMBL/GenBank/DDBJ whole genome shotgun (WGS) entry which is preliminary data.</text>
</comment>
<proteinExistence type="predicted"/>
<dbReference type="Gene3D" id="3.80.10.10">
    <property type="entry name" value="Ribonuclease Inhibitor"/>
    <property type="match status" value="1"/>
</dbReference>
<name>A0A9P7XL84_9FUNG</name>
<dbReference type="AlphaFoldDB" id="A0A9P7XL84"/>